<dbReference type="AlphaFoldDB" id="A0A4S2KLN0"/>
<gene>
    <name evidence="2" type="ORF">DBV15_08041</name>
</gene>
<feature type="compositionally biased region" description="Basic residues" evidence="1">
    <location>
        <begin position="69"/>
        <end position="86"/>
    </location>
</feature>
<sequence>MLARRINGGHRNSMRRDAFPRHPCGSPYPLPGSGHSVTDDARHRETFGCELKSGTTRLPRSRRADKSGYGKRKERRQRWWRRRRRRSDGCSAEQPDQGGGGSSGWLLISRASLAPRLAAECPTASGRPEGLAVPATKTVLASPRAGQLGEMSLDAKESHR</sequence>
<protein>
    <submittedName>
        <fullName evidence="2">Uncharacterized protein</fullName>
    </submittedName>
</protein>
<proteinExistence type="predicted"/>
<dbReference type="EMBL" id="QBLH01002290">
    <property type="protein sequence ID" value="TGZ48909.1"/>
    <property type="molecule type" value="Genomic_DNA"/>
</dbReference>
<evidence type="ECO:0000256" key="1">
    <source>
        <dbReference type="SAM" id="MobiDB-lite"/>
    </source>
</evidence>
<reference evidence="2 3" key="1">
    <citation type="journal article" date="2019" name="Philos. Trans. R. Soc. Lond., B, Biol. Sci.">
        <title>Ant behaviour and brain gene expression of defending hosts depend on the ecological success of the intruding social parasite.</title>
        <authorList>
            <person name="Kaur R."/>
            <person name="Stoldt M."/>
            <person name="Jongepier E."/>
            <person name="Feldmeyer B."/>
            <person name="Menzel F."/>
            <person name="Bornberg-Bauer E."/>
            <person name="Foitzik S."/>
        </authorList>
    </citation>
    <scope>NUCLEOTIDE SEQUENCE [LARGE SCALE GENOMIC DNA]</scope>
    <source>
        <tissue evidence="2">Whole body</tissue>
    </source>
</reference>
<organism evidence="2 3">
    <name type="scientific">Temnothorax longispinosus</name>
    <dbReference type="NCBI Taxonomy" id="300112"/>
    <lineage>
        <taxon>Eukaryota</taxon>
        <taxon>Metazoa</taxon>
        <taxon>Ecdysozoa</taxon>
        <taxon>Arthropoda</taxon>
        <taxon>Hexapoda</taxon>
        <taxon>Insecta</taxon>
        <taxon>Pterygota</taxon>
        <taxon>Neoptera</taxon>
        <taxon>Endopterygota</taxon>
        <taxon>Hymenoptera</taxon>
        <taxon>Apocrita</taxon>
        <taxon>Aculeata</taxon>
        <taxon>Formicoidea</taxon>
        <taxon>Formicidae</taxon>
        <taxon>Myrmicinae</taxon>
        <taxon>Temnothorax</taxon>
    </lineage>
</organism>
<feature type="compositionally biased region" description="Basic and acidic residues" evidence="1">
    <location>
        <begin position="37"/>
        <end position="47"/>
    </location>
</feature>
<keyword evidence="3" id="KW-1185">Reference proteome</keyword>
<accession>A0A4S2KLN0</accession>
<feature type="region of interest" description="Disordered" evidence="1">
    <location>
        <begin position="1"/>
        <end position="105"/>
    </location>
</feature>
<name>A0A4S2KLN0_9HYME</name>
<comment type="caution">
    <text evidence="2">The sequence shown here is derived from an EMBL/GenBank/DDBJ whole genome shotgun (WGS) entry which is preliminary data.</text>
</comment>
<evidence type="ECO:0000313" key="2">
    <source>
        <dbReference type="EMBL" id="TGZ48909.1"/>
    </source>
</evidence>
<evidence type="ECO:0000313" key="3">
    <source>
        <dbReference type="Proteomes" id="UP000310200"/>
    </source>
</evidence>
<dbReference type="Proteomes" id="UP000310200">
    <property type="component" value="Unassembled WGS sequence"/>
</dbReference>